<evidence type="ECO:0000256" key="1">
    <source>
        <dbReference type="SAM" id="MobiDB-lite"/>
    </source>
</evidence>
<evidence type="ECO:0000313" key="6">
    <source>
        <dbReference type="Proteomes" id="UP000076874"/>
    </source>
</evidence>
<organism evidence="5 6">
    <name type="scientific">Niveomyces insectorum RCEF 264</name>
    <dbReference type="NCBI Taxonomy" id="1081102"/>
    <lineage>
        <taxon>Eukaryota</taxon>
        <taxon>Fungi</taxon>
        <taxon>Dikarya</taxon>
        <taxon>Ascomycota</taxon>
        <taxon>Pezizomycotina</taxon>
        <taxon>Sordariomycetes</taxon>
        <taxon>Hypocreomycetidae</taxon>
        <taxon>Hypocreales</taxon>
        <taxon>Cordycipitaceae</taxon>
        <taxon>Niveomyces</taxon>
    </lineage>
</organism>
<evidence type="ECO:0000313" key="5">
    <source>
        <dbReference type="EMBL" id="OAA58050.1"/>
    </source>
</evidence>
<protein>
    <recommendedName>
        <fullName evidence="4">DUF7137 domain-containing protein</fullName>
    </recommendedName>
</protein>
<dbReference type="Pfam" id="PF23585">
    <property type="entry name" value="DUF7137"/>
    <property type="match status" value="1"/>
</dbReference>
<feature type="compositionally biased region" description="Low complexity" evidence="1">
    <location>
        <begin position="63"/>
        <end position="75"/>
    </location>
</feature>
<feature type="domain" description="DUF7137" evidence="4">
    <location>
        <begin position="127"/>
        <end position="263"/>
    </location>
</feature>
<reference evidence="5 6" key="1">
    <citation type="journal article" date="2016" name="Genome Biol. Evol.">
        <title>Divergent and convergent evolution of fungal pathogenicity.</title>
        <authorList>
            <person name="Shang Y."/>
            <person name="Xiao G."/>
            <person name="Zheng P."/>
            <person name="Cen K."/>
            <person name="Zhan S."/>
            <person name="Wang C."/>
        </authorList>
    </citation>
    <scope>NUCLEOTIDE SEQUENCE [LARGE SCALE GENOMIC DNA]</scope>
    <source>
        <strain evidence="5 6">RCEF 264</strain>
    </source>
</reference>
<dbReference type="EMBL" id="AZHD01000013">
    <property type="protein sequence ID" value="OAA58050.1"/>
    <property type="molecule type" value="Genomic_DNA"/>
</dbReference>
<dbReference type="InterPro" id="IPR055561">
    <property type="entry name" value="DUF7137"/>
</dbReference>
<dbReference type="STRING" id="1081102.A0A167QX16"/>
<keyword evidence="3" id="KW-0732">Signal</keyword>
<name>A0A167QX16_9HYPO</name>
<dbReference type="OrthoDB" id="2435509at2759"/>
<feature type="chain" id="PRO_5007891699" description="DUF7137 domain-containing protein" evidence="3">
    <location>
        <begin position="26"/>
        <end position="301"/>
    </location>
</feature>
<accession>A0A167QX16</accession>
<dbReference type="AlphaFoldDB" id="A0A167QX16"/>
<gene>
    <name evidence="5" type="ORF">SPI_06935</name>
</gene>
<evidence type="ECO:0000259" key="4">
    <source>
        <dbReference type="Pfam" id="PF23585"/>
    </source>
</evidence>
<dbReference type="PANTHER" id="PTHR42028">
    <property type="entry name" value="CHROMOSOME 1, WHOLE GENOME SHOTGUN SEQUENCE"/>
    <property type="match status" value="1"/>
</dbReference>
<keyword evidence="6" id="KW-1185">Reference proteome</keyword>
<feature type="region of interest" description="Disordered" evidence="1">
    <location>
        <begin position="38"/>
        <end position="128"/>
    </location>
</feature>
<keyword evidence="2" id="KW-0812">Transmembrane</keyword>
<feature type="signal peptide" evidence="3">
    <location>
        <begin position="1"/>
        <end position="25"/>
    </location>
</feature>
<proteinExistence type="predicted"/>
<dbReference type="PANTHER" id="PTHR42028:SF1">
    <property type="entry name" value="YALI0E30657P"/>
    <property type="match status" value="1"/>
</dbReference>
<comment type="caution">
    <text evidence="5">The sequence shown here is derived from an EMBL/GenBank/DDBJ whole genome shotgun (WGS) entry which is preliminary data.</text>
</comment>
<sequence length="301" mass="31705">MKASRSLGRLAVALLSLSSVSPAWAWSLPTMHALVVPRADPKSTPTTPPPKQTPPPDPDNSFNANTGATGTNTDKPTGKKTTTEKGTGTGKGSTPTGSAGGDDDGDGDSTKGPKNSTTTHPTFNPVDPAGGVVMMTPAITDSFQLYKIGQFVTWGWNYTNLQGTPTAIDVLASCSIATRTFTLTQNMTFETQGSFTWDTGAYQSNNIATPLLTEEYTLIIYDADSSISATAEAGYLGTFNGFTFGMYAGQSYTPLSDGWTCATCSGAISDMEKRALGFALTMSIVTVLSFTWFVTGMRLTI</sequence>
<keyword evidence="2" id="KW-0472">Membrane</keyword>
<evidence type="ECO:0000256" key="3">
    <source>
        <dbReference type="SAM" id="SignalP"/>
    </source>
</evidence>
<keyword evidence="2" id="KW-1133">Transmembrane helix</keyword>
<dbReference type="Proteomes" id="UP000076874">
    <property type="component" value="Unassembled WGS sequence"/>
</dbReference>
<evidence type="ECO:0000256" key="2">
    <source>
        <dbReference type="SAM" id="Phobius"/>
    </source>
</evidence>
<feature type="transmembrane region" description="Helical" evidence="2">
    <location>
        <begin position="275"/>
        <end position="295"/>
    </location>
</feature>
<feature type="compositionally biased region" description="Pro residues" evidence="1">
    <location>
        <begin position="46"/>
        <end position="58"/>
    </location>
</feature>